<keyword evidence="1" id="KW-0732">Signal</keyword>
<protein>
    <submittedName>
        <fullName evidence="4">YHS domain-containing (Seleno)protein</fullName>
    </submittedName>
</protein>
<dbReference type="AlphaFoldDB" id="A0AAJ2SDS5"/>
<feature type="signal peptide" evidence="1">
    <location>
        <begin position="1"/>
        <end position="18"/>
    </location>
</feature>
<comment type="caution">
    <text evidence="4">The sequence shown here is derived from an EMBL/GenBank/DDBJ whole genome shotgun (WGS) entry which is preliminary data.</text>
</comment>
<dbReference type="EMBL" id="JAWXVG010000003">
    <property type="protein sequence ID" value="MDX6182080.1"/>
    <property type="molecule type" value="Genomic_DNA"/>
</dbReference>
<dbReference type="InterPro" id="IPR007029">
    <property type="entry name" value="YHS_dom"/>
</dbReference>
<dbReference type="Proteomes" id="UP001270053">
    <property type="component" value="Unassembled WGS sequence"/>
</dbReference>
<name>A0AAJ2SDS5_9FLAO</name>
<dbReference type="RefSeq" id="WP_229975165.1">
    <property type="nucleotide sequence ID" value="NZ_CP087133.1"/>
</dbReference>
<organism evidence="4 5">
    <name type="scientific">Flavobacterium flavipigmentatum</name>
    <dbReference type="NCBI Taxonomy" id="2893884"/>
    <lineage>
        <taxon>Bacteria</taxon>
        <taxon>Pseudomonadati</taxon>
        <taxon>Bacteroidota</taxon>
        <taxon>Flavobacteriia</taxon>
        <taxon>Flavobacteriales</taxon>
        <taxon>Flavobacteriaceae</taxon>
        <taxon>Flavobacterium</taxon>
    </lineage>
</organism>
<dbReference type="Proteomes" id="UP001278738">
    <property type="component" value="Unassembled WGS sequence"/>
</dbReference>
<evidence type="ECO:0000313" key="5">
    <source>
        <dbReference type="Proteomes" id="UP001270053"/>
    </source>
</evidence>
<feature type="chain" id="PRO_5042472374" evidence="1">
    <location>
        <begin position="19"/>
        <end position="152"/>
    </location>
</feature>
<evidence type="ECO:0000259" key="2">
    <source>
        <dbReference type="Pfam" id="PF04945"/>
    </source>
</evidence>
<proteinExistence type="predicted"/>
<gene>
    <name evidence="3" type="ORF">SGQ18_07915</name>
    <name evidence="4" type="ORF">SGQ44_09575</name>
</gene>
<reference evidence="4 6" key="1">
    <citation type="submission" date="2023-11" db="EMBL/GenBank/DDBJ databases">
        <title>Unpublished Manusciprt.</title>
        <authorList>
            <person name="Saticioglu I.B."/>
            <person name="Ay H."/>
            <person name="Ajmi N."/>
            <person name="Altun S."/>
            <person name="Duman M."/>
        </authorList>
    </citation>
    <scope>NUCLEOTIDE SEQUENCE</scope>
    <source>
        <strain evidence="3 6">Fl-33</strain>
        <strain evidence="4">Fl-77</strain>
    </source>
</reference>
<keyword evidence="6" id="KW-1185">Reference proteome</keyword>
<feature type="domain" description="YHS" evidence="2">
    <location>
        <begin position="47"/>
        <end position="87"/>
    </location>
</feature>
<evidence type="ECO:0000313" key="3">
    <source>
        <dbReference type="EMBL" id="MDX6182080.1"/>
    </source>
</evidence>
<dbReference type="NCBIfam" id="NF041384">
    <property type="entry name" value="YHS_seleno_dom"/>
    <property type="match status" value="1"/>
</dbReference>
<sequence length="152" mass="17627">MKKLLVFVWFFISVATFAQNDSKRISQYNLEKKVAIQGYDPVAYFKQAKAIKGKKEVSVSYQGVIYQFSSSENKDTFLKNPSKYEPQYGGWCAYALGSSGEKVEINPETFKIIDGKLYLFYNAYFNNTLKIWNKDETSLKLKADSNWKKIYN</sequence>
<evidence type="ECO:0000313" key="4">
    <source>
        <dbReference type="EMBL" id="MDX6186007.1"/>
    </source>
</evidence>
<evidence type="ECO:0000313" key="6">
    <source>
        <dbReference type="Proteomes" id="UP001278738"/>
    </source>
</evidence>
<dbReference type="Pfam" id="PF04945">
    <property type="entry name" value="YHS"/>
    <property type="match status" value="1"/>
</dbReference>
<dbReference type="EMBL" id="JAWXVH010000003">
    <property type="protein sequence ID" value="MDX6186007.1"/>
    <property type="molecule type" value="Genomic_DNA"/>
</dbReference>
<evidence type="ECO:0000256" key="1">
    <source>
        <dbReference type="SAM" id="SignalP"/>
    </source>
</evidence>
<accession>A0AAJ2SDS5</accession>